<protein>
    <submittedName>
        <fullName evidence="1">Uncharacterized protein</fullName>
    </submittedName>
</protein>
<dbReference type="EMBL" id="HACM01005579">
    <property type="protein sequence ID" value="CRZ06021.1"/>
    <property type="molecule type" value="Transcribed_RNA"/>
</dbReference>
<accession>A0A0H5QVS6</accession>
<dbReference type="EMBL" id="HACM01005580">
    <property type="protein sequence ID" value="CRZ06022.1"/>
    <property type="molecule type" value="Transcribed_RNA"/>
</dbReference>
<dbReference type="EMBL" id="HACM01005581">
    <property type="protein sequence ID" value="CRZ06023.1"/>
    <property type="molecule type" value="Transcribed_RNA"/>
</dbReference>
<sequence>MLSFLNYARNNENGTPCTCPKTKPKGKPLRQNDALSIHSMTFAFNKFIKSVRASPGLGSSIITGSKFPLPSIAPCKYHTTYTTFKGIEQQAHEVLIISLMCRMSSLWWNI</sequence>
<evidence type="ECO:0000313" key="1">
    <source>
        <dbReference type="EMBL" id="CRZ06020.1"/>
    </source>
</evidence>
<proteinExistence type="predicted"/>
<reference evidence="1" key="1">
    <citation type="submission" date="2015-04" db="EMBL/GenBank/DDBJ databases">
        <title>The genome sequence of the plant pathogenic Rhizarian Plasmodiophora brassicae reveals insights in its biotrophic life cycle and the origin of chitin synthesis.</title>
        <authorList>
            <person name="Schwelm A."/>
            <person name="Fogelqvist J."/>
            <person name="Knaust A."/>
            <person name="Julke S."/>
            <person name="Lilja T."/>
            <person name="Dhandapani V."/>
            <person name="Bonilla-Rosso G."/>
            <person name="Karlsson M."/>
            <person name="Shevchenko A."/>
            <person name="Choi S.R."/>
            <person name="Kim H.G."/>
            <person name="Park J.Y."/>
            <person name="Lim Y.P."/>
            <person name="Ludwig-Muller J."/>
            <person name="Dixelius C."/>
        </authorList>
    </citation>
    <scope>NUCLEOTIDE SEQUENCE</scope>
    <source>
        <tissue evidence="1">Potato root galls</tissue>
    </source>
</reference>
<dbReference type="AlphaFoldDB" id="A0A0H5QVS6"/>
<name>A0A0H5QVS6_9EUKA</name>
<dbReference type="EMBL" id="HACM01005578">
    <property type="protein sequence ID" value="CRZ06020.1"/>
    <property type="molecule type" value="Transcribed_RNA"/>
</dbReference>
<organism evidence="1">
    <name type="scientific">Spongospora subterranea</name>
    <dbReference type="NCBI Taxonomy" id="70186"/>
    <lineage>
        <taxon>Eukaryota</taxon>
        <taxon>Sar</taxon>
        <taxon>Rhizaria</taxon>
        <taxon>Endomyxa</taxon>
        <taxon>Phytomyxea</taxon>
        <taxon>Plasmodiophorida</taxon>
        <taxon>Plasmodiophoridae</taxon>
        <taxon>Spongospora</taxon>
    </lineage>
</organism>